<reference evidence="2" key="1">
    <citation type="submission" date="2023-10" db="EMBL/GenBank/DDBJ databases">
        <authorList>
            <person name="Chen Y."/>
            <person name="Shah S."/>
            <person name="Dougan E. K."/>
            <person name="Thang M."/>
            <person name="Chan C."/>
        </authorList>
    </citation>
    <scope>NUCLEOTIDE SEQUENCE [LARGE SCALE GENOMIC DNA]</scope>
</reference>
<organism evidence="2 3">
    <name type="scientific">Prorocentrum cordatum</name>
    <dbReference type="NCBI Taxonomy" id="2364126"/>
    <lineage>
        <taxon>Eukaryota</taxon>
        <taxon>Sar</taxon>
        <taxon>Alveolata</taxon>
        <taxon>Dinophyceae</taxon>
        <taxon>Prorocentrales</taxon>
        <taxon>Prorocentraceae</taxon>
        <taxon>Prorocentrum</taxon>
    </lineage>
</organism>
<evidence type="ECO:0000313" key="3">
    <source>
        <dbReference type="Proteomes" id="UP001189429"/>
    </source>
</evidence>
<dbReference type="InterPro" id="IPR010721">
    <property type="entry name" value="UstE-like"/>
</dbReference>
<feature type="chain" id="PRO_5046924908" description="Glycerophosphocholine acyltransferase 1" evidence="1">
    <location>
        <begin position="26"/>
        <end position="253"/>
    </location>
</feature>
<evidence type="ECO:0000313" key="2">
    <source>
        <dbReference type="EMBL" id="CAK0888604.1"/>
    </source>
</evidence>
<feature type="non-terminal residue" evidence="2">
    <location>
        <position position="1"/>
    </location>
</feature>
<gene>
    <name evidence="2" type="ORF">PCOR1329_LOCUS69362</name>
</gene>
<keyword evidence="1" id="KW-0732">Signal</keyword>
<evidence type="ECO:0008006" key="4">
    <source>
        <dbReference type="Google" id="ProtNLM"/>
    </source>
</evidence>
<accession>A0ABN9WPJ9</accession>
<dbReference type="Pfam" id="PF06966">
    <property type="entry name" value="DUF1295"/>
    <property type="match status" value="1"/>
</dbReference>
<keyword evidence="3" id="KW-1185">Reference proteome</keyword>
<protein>
    <recommendedName>
        <fullName evidence="4">Glycerophosphocholine acyltransferase 1</fullName>
    </recommendedName>
</protein>
<proteinExistence type="predicted"/>
<feature type="non-terminal residue" evidence="2">
    <location>
        <position position="253"/>
    </location>
</feature>
<sequence>AKLHPVDWFLASALPWAVLVPGGLPAELAELFRRNGGGQLALHALLVQLPVMACDRMAYNDLGWPLCLVLLGLYGACSGQGGWARRLGMGCCYVVHGLRMLVAAVCHFGRATGWTFVFEEDLTRYQYARVSWVDFHQKPPGMWWFKRQWDSFQQGMSTIFGLAVPMLLSAWNPAEHLHPVELLGWGLWASFWALENLADHQKRRFLAECRRRDATAVTEAEREELRAATLGLSPWDAPEYWLWARCRHPNYFF</sequence>
<name>A0ABN9WPJ9_9DINO</name>
<dbReference type="EMBL" id="CAUYUJ010019101">
    <property type="protein sequence ID" value="CAK0888604.1"/>
    <property type="molecule type" value="Genomic_DNA"/>
</dbReference>
<comment type="caution">
    <text evidence="2">The sequence shown here is derived from an EMBL/GenBank/DDBJ whole genome shotgun (WGS) entry which is preliminary data.</text>
</comment>
<dbReference type="Proteomes" id="UP001189429">
    <property type="component" value="Unassembled WGS sequence"/>
</dbReference>
<evidence type="ECO:0000256" key="1">
    <source>
        <dbReference type="SAM" id="SignalP"/>
    </source>
</evidence>
<feature type="signal peptide" evidence="1">
    <location>
        <begin position="1"/>
        <end position="25"/>
    </location>
</feature>